<keyword evidence="7" id="KW-0915">Sodium</keyword>
<name>A0AAW1D5Y1_9HEMI</name>
<comment type="subcellular location">
    <subcellularLocation>
        <location evidence="1">Membrane</location>
        <topology evidence="1">Multi-pass membrane protein</topology>
    </subcellularLocation>
</comment>
<dbReference type="InterPro" id="IPR050382">
    <property type="entry name" value="MFS_Na/Anion_cotransporter"/>
</dbReference>
<sequence length="468" mass="51882">MEMNVSKQALGGTMSSINNNEQTTRKWFHFPKRHIQIAMLFLFYFTIFILRTNLSVAIVPMTDKNSSNVDFDEFDWNEKEKSALLSSFFWGYLVIQAPAGLLGQHFSPKLLLLFTNVISTILAFLTPMAAYTGGWKLLCAIRASQGLCQGFALPMLYKLASMWSPPHERNRFIGYSLNGATLGAATALPLCGLLAESAGGWPSIFYVSSGLGLIWSIGWYILGADSPSKHPTITAEEKEKIETALQHCDEKKGLKTPWKEMFTSAPFWALIFAHLSAGWGLTIVLVETPSFMNAILKFNVGTSSVLSSIPFYTLWLATYPVCWFADYVEKNGILTKNVARKLWSTLYLSGGATSLVLLGFVGESIVAVMLTLTLCVTFSSFIFTGFIMNHLDLAPNYAGVLIGIANGLENITMILAPLSVGFIVDNTKSIEQWRWVFIISAIVSYVGNIIFVIFGSTKLQHWNTPKEN</sequence>
<feature type="transmembrane region" description="Helical" evidence="12">
    <location>
        <begin position="305"/>
        <end position="325"/>
    </location>
</feature>
<dbReference type="FunFam" id="1.20.1250.20:FF:000144">
    <property type="entry name" value="Picot, isoform B"/>
    <property type="match status" value="1"/>
</dbReference>
<evidence type="ECO:0000256" key="11">
    <source>
        <dbReference type="ARBA" id="ARBA00068450"/>
    </source>
</evidence>
<dbReference type="Pfam" id="PF07690">
    <property type="entry name" value="MFS_1"/>
    <property type="match status" value="1"/>
</dbReference>
<keyword evidence="6 12" id="KW-1133">Transmembrane helix</keyword>
<dbReference type="SUPFAM" id="SSF103473">
    <property type="entry name" value="MFS general substrate transporter"/>
    <property type="match status" value="1"/>
</dbReference>
<comment type="caution">
    <text evidence="14">The sequence shown here is derived from an EMBL/GenBank/DDBJ whole genome shotgun (WGS) entry which is preliminary data.</text>
</comment>
<feature type="transmembrane region" description="Helical" evidence="12">
    <location>
        <begin position="172"/>
        <end position="195"/>
    </location>
</feature>
<evidence type="ECO:0000256" key="2">
    <source>
        <dbReference type="ARBA" id="ARBA00008586"/>
    </source>
</evidence>
<keyword evidence="3" id="KW-0813">Transport</keyword>
<proteinExistence type="inferred from homology"/>
<evidence type="ECO:0000259" key="13">
    <source>
        <dbReference type="PROSITE" id="PS50850"/>
    </source>
</evidence>
<feature type="transmembrane region" description="Helical" evidence="12">
    <location>
        <begin position="435"/>
        <end position="454"/>
    </location>
</feature>
<gene>
    <name evidence="14" type="ORF">O3M35_010844</name>
</gene>
<comment type="function">
    <text evidence="10">May be an inorganic phosphate cotransporter.</text>
</comment>
<evidence type="ECO:0000256" key="3">
    <source>
        <dbReference type="ARBA" id="ARBA00022448"/>
    </source>
</evidence>
<protein>
    <recommendedName>
        <fullName evidence="11">Putative inorganic phosphate cotransporter</fullName>
    </recommendedName>
</protein>
<dbReference type="GO" id="GO:0006814">
    <property type="term" value="P:sodium ion transport"/>
    <property type="evidence" value="ECO:0007669"/>
    <property type="project" value="UniProtKB-KW"/>
</dbReference>
<evidence type="ECO:0000256" key="8">
    <source>
        <dbReference type="ARBA" id="ARBA00023136"/>
    </source>
</evidence>
<comment type="similarity">
    <text evidence="2">Belongs to the major facilitator superfamily. Sodium/anion cotransporter family.</text>
</comment>
<feature type="transmembrane region" description="Helical" evidence="12">
    <location>
        <begin position="400"/>
        <end position="423"/>
    </location>
</feature>
<keyword evidence="4 12" id="KW-0812">Transmembrane</keyword>
<evidence type="ECO:0000313" key="14">
    <source>
        <dbReference type="EMBL" id="KAK9504528.1"/>
    </source>
</evidence>
<feature type="transmembrane region" description="Helical" evidence="12">
    <location>
        <begin position="110"/>
        <end position="131"/>
    </location>
</feature>
<feature type="transmembrane region" description="Helical" evidence="12">
    <location>
        <begin position="82"/>
        <end position="103"/>
    </location>
</feature>
<dbReference type="GO" id="GO:0016020">
    <property type="term" value="C:membrane"/>
    <property type="evidence" value="ECO:0007669"/>
    <property type="project" value="UniProtKB-SubCell"/>
</dbReference>
<dbReference type="InterPro" id="IPR036259">
    <property type="entry name" value="MFS_trans_sf"/>
</dbReference>
<reference evidence="14 15" key="1">
    <citation type="submission" date="2022-12" db="EMBL/GenBank/DDBJ databases">
        <title>Chromosome-level genome assembly of true bugs.</title>
        <authorList>
            <person name="Ma L."/>
            <person name="Li H."/>
        </authorList>
    </citation>
    <scope>NUCLEOTIDE SEQUENCE [LARGE SCALE GENOMIC DNA]</scope>
    <source>
        <strain evidence="14">Lab_2022b</strain>
    </source>
</reference>
<evidence type="ECO:0000256" key="10">
    <source>
        <dbReference type="ARBA" id="ARBA00054632"/>
    </source>
</evidence>
<dbReference type="InterPro" id="IPR020846">
    <property type="entry name" value="MFS_dom"/>
</dbReference>
<evidence type="ECO:0000313" key="15">
    <source>
        <dbReference type="Proteomes" id="UP001461498"/>
    </source>
</evidence>
<evidence type="ECO:0000256" key="5">
    <source>
        <dbReference type="ARBA" id="ARBA00022847"/>
    </source>
</evidence>
<feature type="transmembrane region" description="Helical" evidence="12">
    <location>
        <begin position="345"/>
        <end position="362"/>
    </location>
</feature>
<organism evidence="14 15">
    <name type="scientific">Rhynocoris fuscipes</name>
    <dbReference type="NCBI Taxonomy" id="488301"/>
    <lineage>
        <taxon>Eukaryota</taxon>
        <taxon>Metazoa</taxon>
        <taxon>Ecdysozoa</taxon>
        <taxon>Arthropoda</taxon>
        <taxon>Hexapoda</taxon>
        <taxon>Insecta</taxon>
        <taxon>Pterygota</taxon>
        <taxon>Neoptera</taxon>
        <taxon>Paraneoptera</taxon>
        <taxon>Hemiptera</taxon>
        <taxon>Heteroptera</taxon>
        <taxon>Panheteroptera</taxon>
        <taxon>Cimicomorpha</taxon>
        <taxon>Reduviidae</taxon>
        <taxon>Harpactorinae</taxon>
        <taxon>Harpactorini</taxon>
        <taxon>Rhynocoris</taxon>
    </lineage>
</organism>
<evidence type="ECO:0000256" key="4">
    <source>
        <dbReference type="ARBA" id="ARBA00022692"/>
    </source>
</evidence>
<evidence type="ECO:0000256" key="6">
    <source>
        <dbReference type="ARBA" id="ARBA00022989"/>
    </source>
</evidence>
<feature type="transmembrane region" description="Helical" evidence="12">
    <location>
        <begin position="201"/>
        <end position="222"/>
    </location>
</feature>
<dbReference type="EMBL" id="JAPXFL010000007">
    <property type="protein sequence ID" value="KAK9504528.1"/>
    <property type="molecule type" value="Genomic_DNA"/>
</dbReference>
<keyword evidence="9" id="KW-0739">Sodium transport</keyword>
<dbReference type="FunFam" id="1.20.1250.20:FF:000003">
    <property type="entry name" value="Solute carrier family 17 member 3"/>
    <property type="match status" value="1"/>
</dbReference>
<evidence type="ECO:0000256" key="7">
    <source>
        <dbReference type="ARBA" id="ARBA00023053"/>
    </source>
</evidence>
<keyword evidence="5" id="KW-0769">Symport</keyword>
<dbReference type="GO" id="GO:0006820">
    <property type="term" value="P:monoatomic anion transport"/>
    <property type="evidence" value="ECO:0007669"/>
    <property type="project" value="TreeGrafter"/>
</dbReference>
<dbReference type="InterPro" id="IPR011701">
    <property type="entry name" value="MFS"/>
</dbReference>
<keyword evidence="9" id="KW-0406">Ion transport</keyword>
<keyword evidence="15" id="KW-1185">Reference proteome</keyword>
<dbReference type="PROSITE" id="PS50850">
    <property type="entry name" value="MFS"/>
    <property type="match status" value="1"/>
</dbReference>
<dbReference type="Gene3D" id="1.20.1250.20">
    <property type="entry name" value="MFS general substrate transporter like domains"/>
    <property type="match status" value="2"/>
</dbReference>
<evidence type="ECO:0000256" key="12">
    <source>
        <dbReference type="SAM" id="Phobius"/>
    </source>
</evidence>
<dbReference type="PANTHER" id="PTHR11662:SF280">
    <property type="entry name" value="FI21844P1-RELATED"/>
    <property type="match status" value="1"/>
</dbReference>
<keyword evidence="8 12" id="KW-0472">Membrane</keyword>
<dbReference type="AlphaFoldDB" id="A0AAW1D5Y1"/>
<evidence type="ECO:0000256" key="9">
    <source>
        <dbReference type="ARBA" id="ARBA00023201"/>
    </source>
</evidence>
<feature type="transmembrane region" description="Helical" evidence="12">
    <location>
        <begin position="35"/>
        <end position="62"/>
    </location>
</feature>
<accession>A0AAW1D5Y1</accession>
<dbReference type="PANTHER" id="PTHR11662">
    <property type="entry name" value="SOLUTE CARRIER FAMILY 17"/>
    <property type="match status" value="1"/>
</dbReference>
<evidence type="ECO:0000256" key="1">
    <source>
        <dbReference type="ARBA" id="ARBA00004141"/>
    </source>
</evidence>
<dbReference type="GO" id="GO:0015293">
    <property type="term" value="F:symporter activity"/>
    <property type="evidence" value="ECO:0007669"/>
    <property type="project" value="UniProtKB-KW"/>
</dbReference>
<feature type="transmembrane region" description="Helical" evidence="12">
    <location>
        <begin position="265"/>
        <end position="285"/>
    </location>
</feature>
<feature type="transmembrane region" description="Helical" evidence="12">
    <location>
        <begin position="368"/>
        <end position="388"/>
    </location>
</feature>
<dbReference type="CDD" id="cd17318">
    <property type="entry name" value="MFS_SLC17"/>
    <property type="match status" value="1"/>
</dbReference>
<dbReference type="Proteomes" id="UP001461498">
    <property type="component" value="Unassembled WGS sequence"/>
</dbReference>
<feature type="domain" description="Major facilitator superfamily (MFS) profile" evidence="13">
    <location>
        <begin position="39"/>
        <end position="459"/>
    </location>
</feature>